<dbReference type="Proteomes" id="UP001189429">
    <property type="component" value="Unassembled WGS sequence"/>
</dbReference>
<evidence type="ECO:0000313" key="2">
    <source>
        <dbReference type="EMBL" id="CAK0830005.1"/>
    </source>
</evidence>
<gene>
    <name evidence="2" type="ORF">PCOR1329_LOCUS28766</name>
</gene>
<organism evidence="2 3">
    <name type="scientific">Prorocentrum cordatum</name>
    <dbReference type="NCBI Taxonomy" id="2364126"/>
    <lineage>
        <taxon>Eukaryota</taxon>
        <taxon>Sar</taxon>
        <taxon>Alveolata</taxon>
        <taxon>Dinophyceae</taxon>
        <taxon>Prorocentrales</taxon>
        <taxon>Prorocentraceae</taxon>
        <taxon>Prorocentrum</taxon>
    </lineage>
</organism>
<sequence length="387" mass="41077">FSGEGATARGLPGGPTSCNIRRPCSRIGRGEMGGSQKSRGARRQKTRATATPSRSAVVGHRATRPRTAPQTKGAGGAAAKPRGAAAGWNLFDEAWARKSVGAQAGEAGGAARSGLLKRRAAVPKGLEASEAGPCSRAAQQRRELLDPEAAELLRLREEGRVRYDVGVHEAAVRDMDTCGMMFGKTIWTSLITWALSPSLGNVVGAVGAGTLVTMSECFENVSPMAFRFKKLGATAFTRSMKDDRPAMYGRDLRASVARMTPFTRRARSDSWTGSARLAYRCLLLTEPAMSLGSTGRGSPISISVLHSRGPAASPFSLSSSFTSAPKRRRAPVSAAMSTSFTEQPCLLRICCTSDISTLPSGNHRREPSEGAPAVELQVRRALREWAG</sequence>
<protein>
    <recommendedName>
        <fullName evidence="4">H(+)-exporting diphosphatase</fullName>
    </recommendedName>
</protein>
<reference evidence="2" key="1">
    <citation type="submission" date="2023-10" db="EMBL/GenBank/DDBJ databases">
        <authorList>
            <person name="Chen Y."/>
            <person name="Shah S."/>
            <person name="Dougan E. K."/>
            <person name="Thang M."/>
            <person name="Chan C."/>
        </authorList>
    </citation>
    <scope>NUCLEOTIDE SEQUENCE [LARGE SCALE GENOMIC DNA]</scope>
</reference>
<accession>A0ABN9SDC4</accession>
<evidence type="ECO:0000256" key="1">
    <source>
        <dbReference type="SAM" id="MobiDB-lite"/>
    </source>
</evidence>
<evidence type="ECO:0008006" key="4">
    <source>
        <dbReference type="Google" id="ProtNLM"/>
    </source>
</evidence>
<proteinExistence type="predicted"/>
<keyword evidence="3" id="KW-1185">Reference proteome</keyword>
<name>A0ABN9SDC4_9DINO</name>
<feature type="non-terminal residue" evidence="2">
    <location>
        <position position="1"/>
    </location>
</feature>
<evidence type="ECO:0000313" key="3">
    <source>
        <dbReference type="Proteomes" id="UP001189429"/>
    </source>
</evidence>
<comment type="caution">
    <text evidence="2">The sequence shown here is derived from an EMBL/GenBank/DDBJ whole genome shotgun (WGS) entry which is preliminary data.</text>
</comment>
<dbReference type="EMBL" id="CAUYUJ010010678">
    <property type="protein sequence ID" value="CAK0830005.1"/>
    <property type="molecule type" value="Genomic_DNA"/>
</dbReference>
<feature type="region of interest" description="Disordered" evidence="1">
    <location>
        <begin position="1"/>
        <end position="81"/>
    </location>
</feature>